<dbReference type="PANTHER" id="PTHR43027:SF1">
    <property type="entry name" value="DOXORUBICIN RESISTANCE ABC TRANSPORTER PERMEASE PROTEIN DRRC-RELATED"/>
    <property type="match status" value="1"/>
</dbReference>
<sequence>MFLRMIAYRLKVLLKNRTLLFWTLAFPIALGLLFNFAFGGFDEVGKLETTKVGIVSTDEEKTADFEEVLFSIKNDGTSIYKGQRLSEEKAVKQLAADNISGYYTITPDDITLSVSQTGVAQTILKEFLNQYVQKTAEVESLLASGSIQPQELSQDLFIEGSHVEDIQEADSYSVKSFYFFTLVAVSIMYGFMWGLKNSNDQQANQSANGIRLCLIPKNKLIVAVTNLIASYILFYIQSLIILAVFRFVYQVDFGDRWLYILLIYAIASLTSISFGTLIGNLFTKWTYQQKNSFGIAISMAMSFFAGMMGSQSIKYWIDANLPLLGRLNIVNLISDSMYQLFYYDSLQPFYLNLLWLSGFAVVFVFLNYFFERKAQYEHL</sequence>
<evidence type="ECO:0000256" key="1">
    <source>
        <dbReference type="ARBA" id="ARBA00004141"/>
    </source>
</evidence>
<feature type="transmembrane region" description="Helical" evidence="5">
    <location>
        <begin position="293"/>
        <end position="317"/>
    </location>
</feature>
<feature type="domain" description="ABC-2 type transporter transmembrane" evidence="6">
    <location>
        <begin position="18"/>
        <end position="368"/>
    </location>
</feature>
<name>A0ABS3LB74_9ENTE</name>
<protein>
    <submittedName>
        <fullName evidence="7">ABC transporter permease</fullName>
    </submittedName>
</protein>
<dbReference type="PANTHER" id="PTHR43027">
    <property type="entry name" value="DOXORUBICIN RESISTANCE ABC TRANSPORTER PERMEASE PROTEIN DRRC-RELATED"/>
    <property type="match status" value="1"/>
</dbReference>
<dbReference type="Proteomes" id="UP000664601">
    <property type="component" value="Unassembled WGS sequence"/>
</dbReference>
<evidence type="ECO:0000313" key="7">
    <source>
        <dbReference type="EMBL" id="MBO1306877.1"/>
    </source>
</evidence>
<keyword evidence="8" id="KW-1185">Reference proteome</keyword>
<evidence type="ECO:0000256" key="4">
    <source>
        <dbReference type="ARBA" id="ARBA00023136"/>
    </source>
</evidence>
<gene>
    <name evidence="7" type="ORF">JZO70_11935</name>
</gene>
<dbReference type="InterPro" id="IPR013525">
    <property type="entry name" value="ABC2_TM"/>
</dbReference>
<feature type="transmembrane region" description="Helical" evidence="5">
    <location>
        <begin position="349"/>
        <end position="370"/>
    </location>
</feature>
<proteinExistence type="predicted"/>
<dbReference type="Pfam" id="PF12698">
    <property type="entry name" value="ABC2_membrane_3"/>
    <property type="match status" value="1"/>
</dbReference>
<evidence type="ECO:0000256" key="5">
    <source>
        <dbReference type="SAM" id="Phobius"/>
    </source>
</evidence>
<accession>A0ABS3LB74</accession>
<comment type="caution">
    <text evidence="7">The sequence shown here is derived from an EMBL/GenBank/DDBJ whole genome shotgun (WGS) entry which is preliminary data.</text>
</comment>
<evidence type="ECO:0000259" key="6">
    <source>
        <dbReference type="Pfam" id="PF12698"/>
    </source>
</evidence>
<feature type="transmembrane region" description="Helical" evidence="5">
    <location>
        <begin position="177"/>
        <end position="195"/>
    </location>
</feature>
<evidence type="ECO:0000313" key="8">
    <source>
        <dbReference type="Proteomes" id="UP000664601"/>
    </source>
</evidence>
<evidence type="ECO:0000256" key="3">
    <source>
        <dbReference type="ARBA" id="ARBA00022989"/>
    </source>
</evidence>
<evidence type="ECO:0000256" key="2">
    <source>
        <dbReference type="ARBA" id="ARBA00022692"/>
    </source>
</evidence>
<reference evidence="7 8" key="1">
    <citation type="submission" date="2021-03" db="EMBL/GenBank/DDBJ databases">
        <title>Enterococcal diversity collection.</title>
        <authorList>
            <person name="Gilmore M.S."/>
            <person name="Schwartzman J."/>
            <person name="Van Tyne D."/>
            <person name="Martin M."/>
            <person name="Earl A.M."/>
            <person name="Manson A.L."/>
            <person name="Straub T."/>
            <person name="Salamzade R."/>
            <person name="Saavedra J."/>
            <person name="Lebreton F."/>
            <person name="Prichula J."/>
            <person name="Schaufler K."/>
            <person name="Gaca A."/>
            <person name="Sgardioli B."/>
            <person name="Wagenaar J."/>
            <person name="Strong T."/>
        </authorList>
    </citation>
    <scope>NUCLEOTIDE SEQUENCE [LARGE SCALE GENOMIC DNA]</scope>
    <source>
        <strain evidence="7 8">669A</strain>
    </source>
</reference>
<feature type="transmembrane region" description="Helical" evidence="5">
    <location>
        <begin position="220"/>
        <end position="245"/>
    </location>
</feature>
<organism evidence="7 8">
    <name type="scientific">Candidatus Enterococcus moelleringii</name>
    <dbReference type="NCBI Taxonomy" id="2815325"/>
    <lineage>
        <taxon>Bacteria</taxon>
        <taxon>Bacillati</taxon>
        <taxon>Bacillota</taxon>
        <taxon>Bacilli</taxon>
        <taxon>Lactobacillales</taxon>
        <taxon>Enterococcaceae</taxon>
        <taxon>Enterococcus</taxon>
    </lineage>
</organism>
<dbReference type="EMBL" id="JAFREM010000018">
    <property type="protein sequence ID" value="MBO1306877.1"/>
    <property type="molecule type" value="Genomic_DNA"/>
</dbReference>
<keyword evidence="2 5" id="KW-0812">Transmembrane</keyword>
<keyword evidence="3 5" id="KW-1133">Transmembrane helix</keyword>
<comment type="subcellular location">
    <subcellularLocation>
        <location evidence="1">Membrane</location>
        <topology evidence="1">Multi-pass membrane protein</topology>
    </subcellularLocation>
</comment>
<dbReference type="InterPro" id="IPR052902">
    <property type="entry name" value="ABC-2_transporter"/>
</dbReference>
<feature type="transmembrane region" description="Helical" evidence="5">
    <location>
        <begin position="257"/>
        <end position="281"/>
    </location>
</feature>
<keyword evidence="4 5" id="KW-0472">Membrane</keyword>
<dbReference type="RefSeq" id="WP_207673798.1">
    <property type="nucleotide sequence ID" value="NZ_JAFREM010000018.1"/>
</dbReference>